<dbReference type="InterPro" id="IPR036598">
    <property type="entry name" value="GOLD_dom_sf"/>
</dbReference>
<accession>A0A1I8A4E4</accession>
<keyword evidence="3 8" id="KW-0812">Transmembrane</keyword>
<keyword evidence="5 9" id="KW-1133">Transmembrane helix</keyword>
<dbReference type="SMART" id="SM01190">
    <property type="entry name" value="EMP24_GP25L"/>
    <property type="match status" value="1"/>
</dbReference>
<dbReference type="AlphaFoldDB" id="A0A1I8A4E4"/>
<evidence type="ECO:0000256" key="1">
    <source>
        <dbReference type="ARBA" id="ARBA00004479"/>
    </source>
</evidence>
<feature type="transmembrane region" description="Helical" evidence="9">
    <location>
        <begin position="195"/>
        <end position="215"/>
    </location>
</feature>
<proteinExistence type="inferred from homology"/>
<dbReference type="PROSITE" id="PS50866">
    <property type="entry name" value="GOLD"/>
    <property type="match status" value="1"/>
</dbReference>
<feature type="domain" description="GOLD" evidence="11">
    <location>
        <begin position="39"/>
        <end position="126"/>
    </location>
</feature>
<dbReference type="PANTHER" id="PTHR22811">
    <property type="entry name" value="TRANSMEMBRANE EMP24 DOMAIN-CONTAINING PROTEIN"/>
    <property type="match status" value="1"/>
</dbReference>
<feature type="chain" id="PRO_5009314237" evidence="10">
    <location>
        <begin position="18"/>
        <end position="234"/>
    </location>
</feature>
<dbReference type="InterPro" id="IPR015720">
    <property type="entry name" value="Emp24-like"/>
</dbReference>
<evidence type="ECO:0000256" key="8">
    <source>
        <dbReference type="RuleBase" id="RU003827"/>
    </source>
</evidence>
<dbReference type="InterPro" id="IPR009038">
    <property type="entry name" value="GOLD_dom"/>
</dbReference>
<evidence type="ECO:0000256" key="2">
    <source>
        <dbReference type="ARBA" id="ARBA00007104"/>
    </source>
</evidence>
<keyword evidence="4 10" id="KW-0732">Signal</keyword>
<evidence type="ECO:0000259" key="11">
    <source>
        <dbReference type="PROSITE" id="PS50866"/>
    </source>
</evidence>
<comment type="similarity">
    <text evidence="2 8">Belongs to the EMP24/GP25L family.</text>
</comment>
<keyword evidence="12" id="KW-1185">Reference proteome</keyword>
<reference evidence="13" key="1">
    <citation type="submission" date="2016-11" db="UniProtKB">
        <authorList>
            <consortium name="WormBaseParasite"/>
        </authorList>
    </citation>
    <scope>IDENTIFICATION</scope>
</reference>
<sequence length="234" mass="27104">MHAWLAVFLAVLAVSRAEQATEKLQDEYMMTIDVPAGRTECFFQPLTHEKFIAMAINYQVIGGGNNDISFIVTNPRGDLIVNDERQPSGEHKILLDDKNQRGDYQFCFDNSFSYQSSKMLYFEVMLLDTNGDYMASYQRMFENEKLLGEQMETFTSITTKVKNNLNQIERDQANIRIVEARDRSVMEHNFENVNFYGMLYVFVMLTTFGVQVYMVRSLFEERSKVGKLLRGTGH</sequence>
<dbReference type="Proteomes" id="UP000095287">
    <property type="component" value="Unplaced"/>
</dbReference>
<dbReference type="Pfam" id="PF01105">
    <property type="entry name" value="EMP24_GP25L"/>
    <property type="match status" value="1"/>
</dbReference>
<dbReference type="Gene3D" id="2.60.120.680">
    <property type="entry name" value="GOLD domain"/>
    <property type="match status" value="1"/>
</dbReference>
<protein>
    <submittedName>
        <fullName evidence="13">GOLD domain-containing protein</fullName>
    </submittedName>
</protein>
<dbReference type="GO" id="GO:0016020">
    <property type="term" value="C:membrane"/>
    <property type="evidence" value="ECO:0007669"/>
    <property type="project" value="UniProtKB-SubCell"/>
</dbReference>
<feature type="signal peptide" evidence="10">
    <location>
        <begin position="1"/>
        <end position="17"/>
    </location>
</feature>
<dbReference type="GO" id="GO:0012505">
    <property type="term" value="C:endomembrane system"/>
    <property type="evidence" value="ECO:0007669"/>
    <property type="project" value="UniProtKB-SubCell"/>
</dbReference>
<evidence type="ECO:0000256" key="6">
    <source>
        <dbReference type="ARBA" id="ARBA00023136"/>
    </source>
</evidence>
<evidence type="ECO:0000256" key="5">
    <source>
        <dbReference type="ARBA" id="ARBA00022989"/>
    </source>
</evidence>
<evidence type="ECO:0000256" key="3">
    <source>
        <dbReference type="ARBA" id="ARBA00022692"/>
    </source>
</evidence>
<evidence type="ECO:0000256" key="7">
    <source>
        <dbReference type="ARBA" id="ARBA00037847"/>
    </source>
</evidence>
<name>A0A1I8A4E4_9BILA</name>
<comment type="subcellular location">
    <subcellularLocation>
        <location evidence="7">Endomembrane system</location>
        <topology evidence="7">Single-pass membrane protein</topology>
    </subcellularLocation>
    <subcellularLocation>
        <location evidence="1 8">Membrane</location>
        <topology evidence="1 8">Single-pass type I membrane protein</topology>
    </subcellularLocation>
</comment>
<evidence type="ECO:0000256" key="10">
    <source>
        <dbReference type="SAM" id="SignalP"/>
    </source>
</evidence>
<evidence type="ECO:0000313" key="12">
    <source>
        <dbReference type="Proteomes" id="UP000095287"/>
    </source>
</evidence>
<dbReference type="SUPFAM" id="SSF101576">
    <property type="entry name" value="Supernatant protein factor (SPF), C-terminal domain"/>
    <property type="match status" value="1"/>
</dbReference>
<dbReference type="WBParaSite" id="L893_g32744.t1">
    <property type="protein sequence ID" value="L893_g32744.t1"/>
    <property type="gene ID" value="L893_g32744"/>
</dbReference>
<keyword evidence="6 9" id="KW-0472">Membrane</keyword>
<evidence type="ECO:0000313" key="13">
    <source>
        <dbReference type="WBParaSite" id="L893_g32744.t1"/>
    </source>
</evidence>
<evidence type="ECO:0000256" key="4">
    <source>
        <dbReference type="ARBA" id="ARBA00022729"/>
    </source>
</evidence>
<organism evidence="12 13">
    <name type="scientific">Steinernema glaseri</name>
    <dbReference type="NCBI Taxonomy" id="37863"/>
    <lineage>
        <taxon>Eukaryota</taxon>
        <taxon>Metazoa</taxon>
        <taxon>Ecdysozoa</taxon>
        <taxon>Nematoda</taxon>
        <taxon>Chromadorea</taxon>
        <taxon>Rhabditida</taxon>
        <taxon>Tylenchina</taxon>
        <taxon>Panagrolaimomorpha</taxon>
        <taxon>Strongyloidoidea</taxon>
        <taxon>Steinernematidae</taxon>
        <taxon>Steinernema</taxon>
    </lineage>
</organism>
<evidence type="ECO:0000256" key="9">
    <source>
        <dbReference type="SAM" id="Phobius"/>
    </source>
</evidence>